<evidence type="ECO:0000313" key="6">
    <source>
        <dbReference type="EMBL" id="UQN29178.1"/>
    </source>
</evidence>
<gene>
    <name evidence="6" type="ORF">M4486_16335</name>
</gene>
<evidence type="ECO:0000259" key="5">
    <source>
        <dbReference type="Pfam" id="PF01494"/>
    </source>
</evidence>
<dbReference type="EMBL" id="CP097218">
    <property type="protein sequence ID" value="UQN29178.1"/>
    <property type="molecule type" value="Genomic_DNA"/>
</dbReference>
<name>A0ABY4N3P4_9MICO</name>
<reference evidence="6" key="1">
    <citation type="submission" date="2022-05" db="EMBL/GenBank/DDBJ databases">
        <title>Genomic analysis of Brachybacterium sp. CBA3104.</title>
        <authorList>
            <person name="Roh S.W."/>
            <person name="Kim Y.B."/>
            <person name="Kim Y."/>
        </authorList>
    </citation>
    <scope>NUCLEOTIDE SEQUENCE</scope>
    <source>
        <strain evidence="6">CBA3104</strain>
    </source>
</reference>
<proteinExistence type="predicted"/>
<dbReference type="InterPro" id="IPR036188">
    <property type="entry name" value="FAD/NAD-bd_sf"/>
</dbReference>
<evidence type="ECO:0000313" key="7">
    <source>
        <dbReference type="Proteomes" id="UP001055868"/>
    </source>
</evidence>
<feature type="compositionally biased region" description="Low complexity" evidence="4">
    <location>
        <begin position="1"/>
        <end position="14"/>
    </location>
</feature>
<sequence length="559" mass="59591">MSGNVVGENVVGENMAGGNGRSERVESPSGGGSSTDVLIVGAGPSGLTLALVLARRGVPFRIIESEVGPRPGSRGKGVQPRTLEAFADLGIVDRILAQGRMAMPMDMISADGGVRRGGDVPAALADRPDIPYPASVITPEWRVEDALREHLARYGRHVEFGTRLVDLQQTAEGVLAQVTADGATHVVSARWLIGADGGHSAARKLAGIAFEGETREDVRLVIADLPLTGIGRERWRTWRHPRGIVSLCPLPSTDLFQCTATLAPGEEPRLETEHLQEVLEQRSGRTDIRLGEPVWTSVWRANVRLAAHYRAGRVLLMGDAAHIHSPAGGQGMNTGIQDACNLGWKLAAVLADGAPEPLIDTYEAERRPVAQHVLAFTDARLAETQRTREFSVKRDESTIQLDVGCRGSRLSVDDRDEASDLRAGDRAPDATGLIAVDGPHRLFDLIGGGIFTLLEFGGAPWQREQVDGIRVLRVVDEPRGEGEIADGDGTLAAAYAPTDRTRVLIRPDGCIGVLSDAGDLGVIRDCLAAVGIQGRSAESSEPAVAREQGREVSVDCSNA</sequence>
<feature type="region of interest" description="Disordered" evidence="4">
    <location>
        <begin position="1"/>
        <end position="33"/>
    </location>
</feature>
<dbReference type="GO" id="GO:0004497">
    <property type="term" value="F:monooxygenase activity"/>
    <property type="evidence" value="ECO:0007669"/>
    <property type="project" value="UniProtKB-KW"/>
</dbReference>
<keyword evidence="2" id="KW-0285">Flavoprotein</keyword>
<dbReference type="Proteomes" id="UP001055868">
    <property type="component" value="Chromosome"/>
</dbReference>
<keyword evidence="7" id="KW-1185">Reference proteome</keyword>
<feature type="domain" description="FAD-binding" evidence="5">
    <location>
        <begin position="35"/>
        <end position="376"/>
    </location>
</feature>
<dbReference type="PANTHER" id="PTHR43004">
    <property type="entry name" value="TRK SYSTEM POTASSIUM UPTAKE PROTEIN"/>
    <property type="match status" value="1"/>
</dbReference>
<dbReference type="NCBIfam" id="NF004832">
    <property type="entry name" value="PRK06184.1"/>
    <property type="match status" value="1"/>
</dbReference>
<dbReference type="Pfam" id="PF01494">
    <property type="entry name" value="FAD_binding_3"/>
    <property type="match status" value="1"/>
</dbReference>
<evidence type="ECO:0000256" key="2">
    <source>
        <dbReference type="ARBA" id="ARBA00022630"/>
    </source>
</evidence>
<evidence type="ECO:0000256" key="3">
    <source>
        <dbReference type="ARBA" id="ARBA00022827"/>
    </source>
</evidence>
<dbReference type="PANTHER" id="PTHR43004:SF19">
    <property type="entry name" value="BINDING MONOOXYGENASE, PUTATIVE (JCVI)-RELATED"/>
    <property type="match status" value="1"/>
</dbReference>
<dbReference type="Gene3D" id="3.30.70.2450">
    <property type="match status" value="1"/>
</dbReference>
<keyword evidence="3" id="KW-0274">FAD</keyword>
<dbReference type="InterPro" id="IPR050641">
    <property type="entry name" value="RIFMO-like"/>
</dbReference>
<dbReference type="Gene3D" id="3.50.50.60">
    <property type="entry name" value="FAD/NAD(P)-binding domain"/>
    <property type="match status" value="1"/>
</dbReference>
<dbReference type="SUPFAM" id="SSF51905">
    <property type="entry name" value="FAD/NAD(P)-binding domain"/>
    <property type="match status" value="1"/>
</dbReference>
<dbReference type="InterPro" id="IPR002938">
    <property type="entry name" value="FAD-bd"/>
</dbReference>
<feature type="region of interest" description="Disordered" evidence="4">
    <location>
        <begin position="538"/>
        <end position="559"/>
    </location>
</feature>
<keyword evidence="6" id="KW-0560">Oxidoreductase</keyword>
<dbReference type="PRINTS" id="PR00420">
    <property type="entry name" value="RNGMNOXGNASE"/>
</dbReference>
<keyword evidence="6" id="KW-0503">Monooxygenase</keyword>
<dbReference type="RefSeq" id="WP_249478339.1">
    <property type="nucleotide sequence ID" value="NZ_CP097218.1"/>
</dbReference>
<accession>A0ABY4N3P4</accession>
<comment type="cofactor">
    <cofactor evidence="1">
        <name>FAD</name>
        <dbReference type="ChEBI" id="CHEBI:57692"/>
    </cofactor>
</comment>
<evidence type="ECO:0000256" key="1">
    <source>
        <dbReference type="ARBA" id="ARBA00001974"/>
    </source>
</evidence>
<dbReference type="Gene3D" id="3.40.30.120">
    <property type="match status" value="1"/>
</dbReference>
<protein>
    <submittedName>
        <fullName evidence="6">FAD-dependent monooxygenase</fullName>
    </submittedName>
</protein>
<organism evidence="6 7">
    <name type="scientific">Brachybacterium kimchii</name>
    <dbReference type="NCBI Taxonomy" id="2942909"/>
    <lineage>
        <taxon>Bacteria</taxon>
        <taxon>Bacillati</taxon>
        <taxon>Actinomycetota</taxon>
        <taxon>Actinomycetes</taxon>
        <taxon>Micrococcales</taxon>
        <taxon>Dermabacteraceae</taxon>
        <taxon>Brachybacterium</taxon>
    </lineage>
</organism>
<evidence type="ECO:0000256" key="4">
    <source>
        <dbReference type="SAM" id="MobiDB-lite"/>
    </source>
</evidence>